<keyword evidence="4" id="KW-0732">Signal</keyword>
<keyword evidence="2" id="KW-0378">Hydrolase</keyword>
<reference evidence="9 10" key="1">
    <citation type="submission" date="2013-04" db="EMBL/GenBank/DDBJ databases">
        <title>The Genome Sequence of Bacteroides uniformis dnLKV2.</title>
        <authorList>
            <consortium name="The Broad Institute Genomics Platform"/>
            <consortium name="The Broad Institute Genome Sequencing Center for Infectious Disease"/>
            <person name="Earl A."/>
            <person name="Xavier R."/>
            <person name="Kuhn K."/>
            <person name="Stappenbeck T."/>
            <person name="Walker B."/>
            <person name="Young S."/>
            <person name="Zeng Q."/>
            <person name="Gargeya S."/>
            <person name="Fitzgerald M."/>
            <person name="Haas B."/>
            <person name="Abouelleil A."/>
            <person name="Allen A.W."/>
            <person name="Alvarado L."/>
            <person name="Arachchi H.M."/>
            <person name="Berlin A.M."/>
            <person name="Chapman S.B."/>
            <person name="Gainer-Dewar J."/>
            <person name="Goldberg J."/>
            <person name="Griggs A."/>
            <person name="Gujja S."/>
            <person name="Hansen M."/>
            <person name="Howarth C."/>
            <person name="Imamovic A."/>
            <person name="Ireland A."/>
            <person name="Larimer J."/>
            <person name="McCowan C."/>
            <person name="Murphy C."/>
            <person name="Pearson M."/>
            <person name="Poon T.W."/>
            <person name="Priest M."/>
            <person name="Roberts A."/>
            <person name="Saif S."/>
            <person name="Shea T."/>
            <person name="Sisk P."/>
            <person name="Sykes S."/>
            <person name="Wortman J."/>
            <person name="Nusbaum C."/>
            <person name="Birren B."/>
        </authorList>
    </citation>
    <scope>NUCLEOTIDE SEQUENCE [LARGE SCALE GENOMIC DNA]</scope>
    <source>
        <strain evidence="10">dnLKV2</strain>
    </source>
</reference>
<dbReference type="HOGENOM" id="CLU_006501_0_2_10"/>
<dbReference type="PRINTS" id="PR00132">
    <property type="entry name" value="GLHYDRLASE2"/>
</dbReference>
<dbReference type="GO" id="GO:0005975">
    <property type="term" value="P:carbohydrate metabolic process"/>
    <property type="evidence" value="ECO:0007669"/>
    <property type="project" value="InterPro"/>
</dbReference>
<dbReference type="Gene3D" id="3.20.20.80">
    <property type="entry name" value="Glycosidases"/>
    <property type="match status" value="1"/>
</dbReference>
<gene>
    <name evidence="9" type="ORF">C801_03991</name>
</gene>
<dbReference type="Pfam" id="PF16355">
    <property type="entry name" value="DUF4982"/>
    <property type="match status" value="1"/>
</dbReference>
<dbReference type="Pfam" id="PF00703">
    <property type="entry name" value="Glyco_hydro_2"/>
    <property type="match status" value="1"/>
</dbReference>
<evidence type="ECO:0000313" key="9">
    <source>
        <dbReference type="EMBL" id="EOS05392.1"/>
    </source>
</evidence>
<evidence type="ECO:0000256" key="4">
    <source>
        <dbReference type="SAM" id="SignalP"/>
    </source>
</evidence>
<evidence type="ECO:0000313" key="10">
    <source>
        <dbReference type="Proteomes" id="UP000014212"/>
    </source>
</evidence>
<evidence type="ECO:0000259" key="7">
    <source>
        <dbReference type="Pfam" id="PF16355"/>
    </source>
</evidence>
<keyword evidence="3" id="KW-0326">Glycosidase</keyword>
<evidence type="ECO:0000256" key="3">
    <source>
        <dbReference type="ARBA" id="ARBA00023295"/>
    </source>
</evidence>
<dbReference type="InterPro" id="IPR051913">
    <property type="entry name" value="GH2_Domain-Containing"/>
</dbReference>
<organism evidence="9 10">
    <name type="scientific">Bacteroides uniformis dnLKV2</name>
    <dbReference type="NCBI Taxonomy" id="1235787"/>
    <lineage>
        <taxon>Bacteria</taxon>
        <taxon>Pseudomonadati</taxon>
        <taxon>Bacteroidota</taxon>
        <taxon>Bacteroidia</taxon>
        <taxon>Bacteroidales</taxon>
        <taxon>Bacteroidaceae</taxon>
        <taxon>Bacteroides</taxon>
    </lineage>
</organism>
<evidence type="ECO:0000259" key="8">
    <source>
        <dbReference type="Pfam" id="PF18565"/>
    </source>
</evidence>
<name>R9HMY0_BACUN</name>
<protein>
    <recommendedName>
        <fullName evidence="11">Beta-galactosidase</fullName>
    </recommendedName>
</protein>
<feature type="domain" description="DUF4982" evidence="7">
    <location>
        <begin position="627"/>
        <end position="701"/>
    </location>
</feature>
<dbReference type="InterPro" id="IPR013783">
    <property type="entry name" value="Ig-like_fold"/>
</dbReference>
<dbReference type="Gene3D" id="2.60.40.10">
    <property type="entry name" value="Immunoglobulins"/>
    <property type="match status" value="3"/>
</dbReference>
<feature type="domain" description="Glycoside hydrolase family 2 immunoglobulin-like beta-sandwich" evidence="5">
    <location>
        <begin position="196"/>
        <end position="296"/>
    </location>
</feature>
<feature type="chain" id="PRO_5005710681" description="Beta-galactosidase" evidence="4">
    <location>
        <begin position="24"/>
        <end position="820"/>
    </location>
</feature>
<dbReference type="SUPFAM" id="SSF51445">
    <property type="entry name" value="(Trans)glycosidases"/>
    <property type="match status" value="1"/>
</dbReference>
<feature type="domain" description="Glycoside hydrolase family 2 catalytic" evidence="6">
    <location>
        <begin position="303"/>
        <end position="465"/>
    </location>
</feature>
<evidence type="ECO:0000256" key="1">
    <source>
        <dbReference type="ARBA" id="ARBA00007401"/>
    </source>
</evidence>
<proteinExistence type="inferred from homology"/>
<dbReference type="InterPro" id="IPR006102">
    <property type="entry name" value="Ig-like_GH2"/>
</dbReference>
<dbReference type="Pfam" id="PF02836">
    <property type="entry name" value="Glyco_hydro_2_C"/>
    <property type="match status" value="1"/>
</dbReference>
<comment type="similarity">
    <text evidence="1">Belongs to the glycosyl hydrolase 2 family.</text>
</comment>
<dbReference type="PANTHER" id="PTHR42732:SF1">
    <property type="entry name" value="BETA-MANNOSIDASE"/>
    <property type="match status" value="1"/>
</dbReference>
<dbReference type="InterPro" id="IPR032311">
    <property type="entry name" value="DUF4982"/>
</dbReference>
<dbReference type="GO" id="GO:0004553">
    <property type="term" value="F:hydrolase activity, hydrolyzing O-glycosyl compounds"/>
    <property type="evidence" value="ECO:0007669"/>
    <property type="project" value="InterPro"/>
</dbReference>
<feature type="signal peptide" evidence="4">
    <location>
        <begin position="1"/>
        <end position="23"/>
    </location>
</feature>
<dbReference type="InterPro" id="IPR036156">
    <property type="entry name" value="Beta-gal/glucu_dom_sf"/>
</dbReference>
<dbReference type="SUPFAM" id="SSF49303">
    <property type="entry name" value="beta-Galactosidase/glucuronidase domain"/>
    <property type="match status" value="1"/>
</dbReference>
<evidence type="ECO:0000256" key="2">
    <source>
        <dbReference type="ARBA" id="ARBA00022801"/>
    </source>
</evidence>
<dbReference type="InterPro" id="IPR006103">
    <property type="entry name" value="Glyco_hydro_2_cat"/>
</dbReference>
<dbReference type="InterPro" id="IPR008979">
    <property type="entry name" value="Galactose-bd-like_sf"/>
</dbReference>
<evidence type="ECO:0000259" key="5">
    <source>
        <dbReference type="Pfam" id="PF00703"/>
    </source>
</evidence>
<evidence type="ECO:0008006" key="11">
    <source>
        <dbReference type="Google" id="ProtNLM"/>
    </source>
</evidence>
<dbReference type="InterPro" id="IPR040605">
    <property type="entry name" value="Glyco_hydro2_dom5"/>
</dbReference>
<dbReference type="RefSeq" id="WP_016274438.1">
    <property type="nucleotide sequence ID" value="NZ_KE159490.1"/>
</dbReference>
<dbReference type="PANTHER" id="PTHR42732">
    <property type="entry name" value="BETA-GALACTOSIDASE"/>
    <property type="match status" value="1"/>
</dbReference>
<dbReference type="PATRIC" id="fig|1235787.3.peg.4058"/>
<dbReference type="Gene3D" id="2.60.120.260">
    <property type="entry name" value="Galactose-binding domain-like"/>
    <property type="match status" value="1"/>
</dbReference>
<dbReference type="SUPFAM" id="SSF49785">
    <property type="entry name" value="Galactose-binding domain-like"/>
    <property type="match status" value="1"/>
</dbReference>
<dbReference type="InterPro" id="IPR006101">
    <property type="entry name" value="Glyco_hydro_2"/>
</dbReference>
<dbReference type="AlphaFoldDB" id="R9HMY0"/>
<dbReference type="Proteomes" id="UP000014212">
    <property type="component" value="Unassembled WGS sequence"/>
</dbReference>
<sequence>MNNKKWLMLTAAALVAVILPASAQRVETKLTDGWEFCHGGINSDKTWERVTIPHDWAIYGPFSRENDLQHVAVEQNGEREETWKTGRTGGLPFIGKGAYRCVLEIADTIGYTHTLVFDGAMSNARVSINGKHAVTWPYGYNSFYTVIDSLVRPGNNELVVELENEVKQSRWYPGAGLYRNVHLVKTNRIHIPTWGTYITTPAITPEYASVKLQMEIEGAEKGQHVNVVTEIKNPDGTIVAATEDTYVSHGQPLTQNILVDNPMLWSPDTPRLYTASTRLFVEGKEVDAYNTRFGIRKIEYIPEKGFFLNGKVTKFKGVCNHHDLGPLGAAVNEAALRHQVTLLKDMGANAIRTAHNMPAPELVRICDEMGMMLMVESFDDWGFRPKSENGYGKLFKDWAERDVTNMVKQYRSHPSVVMWSIGNEVPSQWGLDGVSELMMLQELVHWLDPTRPVTCGMDQIGAVLDNGFAATLDIPGFNYKPQYYEKAYQKLPQKLILGAETASTFSSRGIYYWPVLYRGQVMVYHPENQSNSYDNENASWSNVPDLDFVMDDDKEWMIGQFVWTGSDYLGEPTPYDTDAWPSHSSVFGIFDLASLPKDRFYLYRSLWNKKDHTLHILPHWNLKGQTGKKIPVYVYTDYPEVELFVNGVSQGRRRKLTRAEYESSTDSLALQRRYRLIWDEVEYQPGEVKAVAYDKSGKEVAEKVIRTAGKPHHLVLTANRTSMKANGEDLIYITVQVADKNGNLVPTDTREVNFKVSGAGKFRAAANGDPTCTNLFHEPNMPLFSGALTAIVQSAIKPGKLVFEAHAKGVKPTKITLNVD</sequence>
<dbReference type="Pfam" id="PF18565">
    <property type="entry name" value="Glyco_hydro2_C5"/>
    <property type="match status" value="1"/>
</dbReference>
<dbReference type="EMBL" id="ASSO01000013">
    <property type="protein sequence ID" value="EOS05392.1"/>
    <property type="molecule type" value="Genomic_DNA"/>
</dbReference>
<dbReference type="InterPro" id="IPR008964">
    <property type="entry name" value="Invasin/intimin_cell_adhesion"/>
</dbReference>
<comment type="caution">
    <text evidence="9">The sequence shown here is derived from an EMBL/GenBank/DDBJ whole genome shotgun (WGS) entry which is preliminary data.</text>
</comment>
<evidence type="ECO:0000259" key="6">
    <source>
        <dbReference type="Pfam" id="PF02836"/>
    </source>
</evidence>
<accession>R9HMY0</accession>
<dbReference type="InterPro" id="IPR017853">
    <property type="entry name" value="GH"/>
</dbReference>
<dbReference type="SUPFAM" id="SSF49373">
    <property type="entry name" value="Invasin/intimin cell-adhesion fragments"/>
    <property type="match status" value="1"/>
</dbReference>
<feature type="domain" description="Glycoside hydrolase family 2" evidence="8">
    <location>
        <begin position="714"/>
        <end position="816"/>
    </location>
</feature>